<organism evidence="3">
    <name type="scientific">marine sediment metagenome</name>
    <dbReference type="NCBI Taxonomy" id="412755"/>
    <lineage>
        <taxon>unclassified sequences</taxon>
        <taxon>metagenomes</taxon>
        <taxon>ecological metagenomes</taxon>
    </lineage>
</organism>
<sequence>KNNPGVYFLTGIDEEHNRTIYIGETENIAERIRKHHLDKEYWNQCIAFISPEINKGHVRWLEGSIYDDLKKAGQVILKNENKPSKARLTEADESVMEEFKTNIYLILGTLGFMGINEASKTHKGKDSLTDYKFMLSRYNKVLATMKPTTAGYMILKGSILQEDKEEYRDNKSLKLHYRRREDLREKGRIVKNEEGDDILNENQIFQSPSGASQFILGKTSNGRTDWKTDDGKTFKEIEEMLSKKE</sequence>
<evidence type="ECO:0000259" key="2">
    <source>
        <dbReference type="Pfam" id="PF14267"/>
    </source>
</evidence>
<feature type="domain" description="DUF4357" evidence="2">
    <location>
        <begin position="180"/>
        <end position="233"/>
    </location>
</feature>
<accession>A0A0F9I018</accession>
<reference evidence="3" key="1">
    <citation type="journal article" date="2015" name="Nature">
        <title>Complex archaea that bridge the gap between prokaryotes and eukaryotes.</title>
        <authorList>
            <person name="Spang A."/>
            <person name="Saw J.H."/>
            <person name="Jorgensen S.L."/>
            <person name="Zaremba-Niedzwiedzka K."/>
            <person name="Martijn J."/>
            <person name="Lind A.E."/>
            <person name="van Eijk R."/>
            <person name="Schleper C."/>
            <person name="Guy L."/>
            <person name="Ettema T.J."/>
        </authorList>
    </citation>
    <scope>NUCLEOTIDE SEQUENCE</scope>
</reference>
<gene>
    <name evidence="3" type="ORF">LCGC14_1936720</name>
</gene>
<name>A0A0F9I018_9ZZZZ</name>
<dbReference type="Pfam" id="PF01541">
    <property type="entry name" value="GIY-YIG"/>
    <property type="match status" value="1"/>
</dbReference>
<dbReference type="InterPro" id="IPR025579">
    <property type="entry name" value="DUF4357"/>
</dbReference>
<feature type="non-terminal residue" evidence="3">
    <location>
        <position position="1"/>
    </location>
</feature>
<dbReference type="InterPro" id="IPR000305">
    <property type="entry name" value="GIY-YIG_endonuc"/>
</dbReference>
<proteinExistence type="predicted"/>
<evidence type="ECO:0000259" key="1">
    <source>
        <dbReference type="Pfam" id="PF01541"/>
    </source>
</evidence>
<feature type="domain" description="GIY-YIG" evidence="1">
    <location>
        <begin position="4"/>
        <end position="63"/>
    </location>
</feature>
<evidence type="ECO:0008006" key="4">
    <source>
        <dbReference type="Google" id="ProtNLM"/>
    </source>
</evidence>
<evidence type="ECO:0000313" key="3">
    <source>
        <dbReference type="EMBL" id="KKL87235.1"/>
    </source>
</evidence>
<dbReference type="Pfam" id="PF14267">
    <property type="entry name" value="DUF4357"/>
    <property type="match status" value="1"/>
</dbReference>
<dbReference type="CDD" id="cd10447">
    <property type="entry name" value="GIY-YIG_unchar_2"/>
    <property type="match status" value="1"/>
</dbReference>
<dbReference type="AlphaFoldDB" id="A0A0F9I018"/>
<dbReference type="EMBL" id="LAZR01020888">
    <property type="protein sequence ID" value="KKL87235.1"/>
    <property type="molecule type" value="Genomic_DNA"/>
</dbReference>
<comment type="caution">
    <text evidence="3">The sequence shown here is derived from an EMBL/GenBank/DDBJ whole genome shotgun (WGS) entry which is preliminary data.</text>
</comment>
<protein>
    <recommendedName>
        <fullName evidence="4">DUF4357 domain-containing protein</fullName>
    </recommendedName>
</protein>